<dbReference type="AlphaFoldDB" id="A0A835I9Q7"/>
<dbReference type="InterPro" id="IPR020631">
    <property type="entry name" value="THF_DH/CycHdrlase_NAD-bd_dom"/>
</dbReference>
<protein>
    <recommendedName>
        <fullName evidence="1">Tetrahydrofolate dehydrogenase/cyclohydrolase NAD(P)-binding domain-containing protein</fullName>
    </recommendedName>
</protein>
<evidence type="ECO:0000259" key="1">
    <source>
        <dbReference type="Pfam" id="PF02882"/>
    </source>
</evidence>
<dbReference type="GO" id="GO:0004488">
    <property type="term" value="F:methylenetetrahydrofolate dehydrogenase (NADP+) activity"/>
    <property type="evidence" value="ECO:0007669"/>
    <property type="project" value="InterPro"/>
</dbReference>
<evidence type="ECO:0000313" key="2">
    <source>
        <dbReference type="EMBL" id="KAF9612904.1"/>
    </source>
</evidence>
<accession>A0A835I9Q7</accession>
<evidence type="ECO:0000313" key="3">
    <source>
        <dbReference type="Proteomes" id="UP000631114"/>
    </source>
</evidence>
<name>A0A835I9Q7_9MAGN</name>
<feature type="domain" description="Tetrahydrofolate dehydrogenase/cyclohydrolase NAD(P)-binding" evidence="1">
    <location>
        <begin position="10"/>
        <end position="54"/>
    </location>
</feature>
<keyword evidence="3" id="KW-1185">Reference proteome</keyword>
<dbReference type="Gene3D" id="3.40.50.720">
    <property type="entry name" value="NAD(P)-binding Rossmann-like Domain"/>
    <property type="match status" value="1"/>
</dbReference>
<gene>
    <name evidence="2" type="ORF">IFM89_004320</name>
</gene>
<comment type="caution">
    <text evidence="2">The sequence shown here is derived from an EMBL/GenBank/DDBJ whole genome shotgun (WGS) entry which is preliminary data.</text>
</comment>
<reference evidence="2 3" key="1">
    <citation type="submission" date="2020-10" db="EMBL/GenBank/DDBJ databases">
        <title>The Coptis chinensis genome and diversification of protoberbering-type alkaloids.</title>
        <authorList>
            <person name="Wang B."/>
            <person name="Shu S."/>
            <person name="Song C."/>
            <person name="Liu Y."/>
        </authorList>
    </citation>
    <scope>NUCLEOTIDE SEQUENCE [LARGE SCALE GENOMIC DNA]</scope>
    <source>
        <strain evidence="2">HL-2020</strain>
        <tissue evidence="2">Leaf</tissue>
    </source>
</reference>
<dbReference type="Pfam" id="PF02882">
    <property type="entry name" value="THF_DHG_CYH_C"/>
    <property type="match status" value="1"/>
</dbReference>
<organism evidence="2 3">
    <name type="scientific">Coptis chinensis</name>
    <dbReference type="NCBI Taxonomy" id="261450"/>
    <lineage>
        <taxon>Eukaryota</taxon>
        <taxon>Viridiplantae</taxon>
        <taxon>Streptophyta</taxon>
        <taxon>Embryophyta</taxon>
        <taxon>Tracheophyta</taxon>
        <taxon>Spermatophyta</taxon>
        <taxon>Magnoliopsida</taxon>
        <taxon>Ranunculales</taxon>
        <taxon>Ranunculaceae</taxon>
        <taxon>Coptidoideae</taxon>
        <taxon>Coptis</taxon>
    </lineage>
</organism>
<proteinExistence type="predicted"/>
<dbReference type="Proteomes" id="UP000631114">
    <property type="component" value="Unassembled WGS sequence"/>
</dbReference>
<dbReference type="EMBL" id="JADFTS010000003">
    <property type="protein sequence ID" value="KAF9612904.1"/>
    <property type="molecule type" value="Genomic_DNA"/>
</dbReference>
<sequence>MKGEIHYFSPCTPKGCLELLSRRIGISVKSKKKAVVVGRRNIVGLPAGVASSQSRCHHIAKFTHALIDYESIIRGSGHHHSRGGDGQI</sequence>